<evidence type="ECO:0000256" key="2">
    <source>
        <dbReference type="ARBA" id="ARBA00002383"/>
    </source>
</evidence>
<dbReference type="InterPro" id="IPR044814">
    <property type="entry name" value="Terpene_cyclase_plant_C1"/>
</dbReference>
<dbReference type="CDD" id="cd00684">
    <property type="entry name" value="Terpene_cyclase_plant_C1"/>
    <property type="match status" value="1"/>
</dbReference>
<evidence type="ECO:0000256" key="6">
    <source>
        <dbReference type="ARBA" id="ARBA00023239"/>
    </source>
</evidence>
<dbReference type="EC" id="4.2.3.13" evidence="3"/>
<name>A0A977LFQ0_9ROSI</name>
<evidence type="ECO:0000313" key="9">
    <source>
        <dbReference type="EMBL" id="UXF47963.1"/>
    </source>
</evidence>
<proteinExistence type="evidence at transcript level"/>
<dbReference type="InterPro" id="IPR050148">
    <property type="entry name" value="Terpene_synthase-like"/>
</dbReference>
<dbReference type="AlphaFoldDB" id="A0A977LFQ0"/>
<comment type="function">
    <text evidence="2">Responsible for the cyclization of trans,trans-farnesyl diphosphate (FPP) to (+)-delta cadinene.</text>
</comment>
<evidence type="ECO:0000256" key="3">
    <source>
        <dbReference type="ARBA" id="ARBA00013103"/>
    </source>
</evidence>
<feature type="domain" description="Terpene synthase N-terminal" evidence="7">
    <location>
        <begin position="65"/>
        <end position="244"/>
    </location>
</feature>
<dbReference type="SUPFAM" id="SSF48239">
    <property type="entry name" value="Terpenoid cyclases/Protein prenyltransferases"/>
    <property type="match status" value="1"/>
</dbReference>
<feature type="domain" description="Terpene synthase metal-binding" evidence="8">
    <location>
        <begin position="301"/>
        <end position="543"/>
    </location>
</feature>
<reference evidence="9" key="1">
    <citation type="submission" date="2021-06" db="EMBL/GenBank/DDBJ databases">
        <authorList>
            <person name="Bhat W.W."/>
            <person name="Johnson S."/>
            <person name="Hamberger B."/>
            <person name="Lau K."/>
            <person name="Buell R."/>
            <person name="Matsumoto S."/>
        </authorList>
    </citation>
    <scope>NUCLEOTIDE SEQUENCE</scope>
</reference>
<accession>A0A977LFQ0</accession>
<dbReference type="InterPro" id="IPR008930">
    <property type="entry name" value="Terpenoid_cyclase/PrenylTrfase"/>
</dbReference>
<dbReference type="PANTHER" id="PTHR31225">
    <property type="entry name" value="OS04G0344100 PROTEIN-RELATED"/>
    <property type="match status" value="1"/>
</dbReference>
<dbReference type="PANTHER" id="PTHR31225:SF221">
    <property type="entry name" value="(-)-GERMACRENE D SYNTHASE"/>
    <property type="match status" value="1"/>
</dbReference>
<evidence type="ECO:0000256" key="1">
    <source>
        <dbReference type="ARBA" id="ARBA00001946"/>
    </source>
</evidence>
<dbReference type="GO" id="GO:0047461">
    <property type="term" value="F:(+)-delta-cadinene synthase activity"/>
    <property type="evidence" value="ECO:0007669"/>
    <property type="project" value="UniProtKB-EC"/>
</dbReference>
<dbReference type="GO" id="GO:0009753">
    <property type="term" value="P:response to jasmonic acid"/>
    <property type="evidence" value="ECO:0007669"/>
    <property type="project" value="UniProtKB-ARBA"/>
</dbReference>
<dbReference type="InterPro" id="IPR034741">
    <property type="entry name" value="Terpene_cyclase-like_1_C"/>
</dbReference>
<evidence type="ECO:0000256" key="5">
    <source>
        <dbReference type="ARBA" id="ARBA00022842"/>
    </source>
</evidence>
<keyword evidence="4" id="KW-0479">Metal-binding</keyword>
<dbReference type="FunFam" id="1.50.10.130:FF:000001">
    <property type="entry name" value="Isoprene synthase, chloroplastic"/>
    <property type="match status" value="1"/>
</dbReference>
<keyword evidence="5" id="KW-0460">Magnesium</keyword>
<dbReference type="InterPro" id="IPR008949">
    <property type="entry name" value="Isoprenoid_synthase_dom_sf"/>
</dbReference>
<dbReference type="FunFam" id="1.10.600.10:FF:000007">
    <property type="entry name" value="Isoprene synthase, chloroplastic"/>
    <property type="match status" value="1"/>
</dbReference>
<dbReference type="GO" id="GO:0000287">
    <property type="term" value="F:magnesium ion binding"/>
    <property type="evidence" value="ECO:0007669"/>
    <property type="project" value="InterPro"/>
</dbReference>
<protein>
    <recommendedName>
        <fullName evidence="3">(+)-delta-cadinene synthase</fullName>
        <ecNumber evidence="3">4.2.3.13</ecNumber>
    </recommendedName>
</protein>
<evidence type="ECO:0000259" key="7">
    <source>
        <dbReference type="Pfam" id="PF01397"/>
    </source>
</evidence>
<dbReference type="SUPFAM" id="SSF48576">
    <property type="entry name" value="Terpenoid synthases"/>
    <property type="match status" value="1"/>
</dbReference>
<dbReference type="Gene3D" id="1.10.600.10">
    <property type="entry name" value="Farnesyl Diphosphate Synthase"/>
    <property type="match status" value="1"/>
</dbReference>
<dbReference type="EMBL" id="MZ485348">
    <property type="protein sequence ID" value="UXF47963.1"/>
    <property type="molecule type" value="mRNA"/>
</dbReference>
<organism evidence="9">
    <name type="scientific">Daphne genkwa</name>
    <dbReference type="NCBI Taxonomy" id="1477590"/>
    <lineage>
        <taxon>Eukaryota</taxon>
        <taxon>Viridiplantae</taxon>
        <taxon>Streptophyta</taxon>
        <taxon>Embryophyta</taxon>
        <taxon>Tracheophyta</taxon>
        <taxon>Spermatophyta</taxon>
        <taxon>Magnoliopsida</taxon>
        <taxon>eudicotyledons</taxon>
        <taxon>Gunneridae</taxon>
        <taxon>Pentapetalae</taxon>
        <taxon>rosids</taxon>
        <taxon>malvids</taxon>
        <taxon>Malvales</taxon>
        <taxon>Thymelaeaceae</taxon>
        <taxon>Daphne</taxon>
    </lineage>
</organism>
<dbReference type="GO" id="GO:0016102">
    <property type="term" value="P:diterpenoid biosynthetic process"/>
    <property type="evidence" value="ECO:0007669"/>
    <property type="project" value="InterPro"/>
</dbReference>
<evidence type="ECO:0000259" key="8">
    <source>
        <dbReference type="Pfam" id="PF03936"/>
    </source>
</evidence>
<dbReference type="Pfam" id="PF03936">
    <property type="entry name" value="Terpene_synth_C"/>
    <property type="match status" value="1"/>
</dbReference>
<comment type="cofactor">
    <cofactor evidence="1">
        <name>Mg(2+)</name>
        <dbReference type="ChEBI" id="CHEBI:18420"/>
    </cofactor>
</comment>
<sequence length="600" mass="69810">MACFPAPAFPLNLCTKSKINNEKSNCSRASVLLGTDQRSVLVRRRCICAKETHPARPLANFHHDIWGDRFLTLPHNGLANEKESLEHEKRKEEVRRMIVEAITNPSRNLDLVDSVIRLGISYHFEEEINEFMQKLVDNLDECVTNNAENLHRISLCFRLLRQQGHRVSCEIFSNFTDEEGNLKEALISDDDRGGILSLYEAAHFRVHGEDVLEKALSFSVAKLTSMANNEYPSSFFTAQINHAMRFPIRKAHPRVHTRFYISTYEHKPSHNSWLLRFSKLDFNVVQKQHQMELTQVSRWWKEFDGERKFPYTRNRIVEIYFWMMLNYFEPKYGFGRVMTTKAIALTSVKDDTYDAYGTYEELKLLTEAIERWDPDMANQLPAGYIKNFYIELLDLYCKIEEEMVAHGTSHNLQYVKEEVKRMAKAYFKEVEWAHKKYTPSLKEYMAESGLVTSGCRHVWTLALVGIVGEIVNKEVFEWLSSTPKILEASSIICRYADDIPDYKFDEKRGNISKAVECCMKQYEVASEEAINMLSKQMDEAWKDMNEGCLSLPKSVPMSLVMPLINYVRLAPLFFHERDAYTHPEDAKEFLNSILLDPIPY</sequence>
<dbReference type="SFLD" id="SFLDS00005">
    <property type="entry name" value="Isoprenoid_Synthase_Type_I"/>
    <property type="match status" value="1"/>
</dbReference>
<dbReference type="InterPro" id="IPR036965">
    <property type="entry name" value="Terpene_synth_N_sf"/>
</dbReference>
<keyword evidence="6" id="KW-0456">Lyase</keyword>
<dbReference type="InterPro" id="IPR005630">
    <property type="entry name" value="Terpene_synthase_metal-bd"/>
</dbReference>
<evidence type="ECO:0000256" key="4">
    <source>
        <dbReference type="ARBA" id="ARBA00022723"/>
    </source>
</evidence>
<dbReference type="InterPro" id="IPR001906">
    <property type="entry name" value="Terpene_synth_N"/>
</dbReference>
<dbReference type="Gene3D" id="1.50.10.130">
    <property type="entry name" value="Terpene synthase, N-terminal domain"/>
    <property type="match status" value="1"/>
</dbReference>
<dbReference type="SFLD" id="SFLDG01019">
    <property type="entry name" value="Terpene_Cyclase_Like_1_C_Termi"/>
    <property type="match status" value="1"/>
</dbReference>
<dbReference type="Pfam" id="PF01397">
    <property type="entry name" value="Terpene_synth"/>
    <property type="match status" value="1"/>
</dbReference>